<keyword evidence="3" id="KW-1185">Reference proteome</keyword>
<dbReference type="OrthoDB" id="2518538at2"/>
<reference evidence="2 3" key="1">
    <citation type="submission" date="2018-07" db="EMBL/GenBank/DDBJ databases">
        <title>Pedobacter sp. nov., isolated from soil.</title>
        <authorList>
            <person name="Zhou L.Y."/>
            <person name="Du Z.J."/>
        </authorList>
    </citation>
    <scope>NUCLEOTIDE SEQUENCE [LARGE SCALE GENOMIC DNA]</scope>
    <source>
        <strain evidence="2 3">JDX94</strain>
    </source>
</reference>
<dbReference type="AlphaFoldDB" id="A0A369PU02"/>
<dbReference type="RefSeq" id="WP_115405012.1">
    <property type="nucleotide sequence ID" value="NZ_QPKV01000016.1"/>
</dbReference>
<name>A0A369PU02_9SPHI</name>
<dbReference type="EMBL" id="QPKV01000016">
    <property type="protein sequence ID" value="RDC54199.1"/>
    <property type="molecule type" value="Genomic_DNA"/>
</dbReference>
<sequence length="532" mass="60962">MLKILKLITFMVIAPFCGTVSAQQVVSLSSLLKEMTDTRAVTYWPEHSFTTKQVSSYDRKSVSPDQPGWYSNSDFSQYIRTEEKSGRSENVMLDVNGPGVIVRFWLTTFKRAGTLRIYLDHQDSATIKIPSYDLLKGELALGPALLNPHSSYQKEEKGGSTLYLPIPYASHCKITWEESEQEKQPRYYQINYRSYTPETRVITFDREQLNMERELINQTEKRLWNEQTDKRGTGNYLKQKLPAGKTASLTLRSGSSAIDLMQIKVMAQDPSQQEQALRSTIIRISFDGKETVWCPVGDFSGSGVGGKPLKSWYRTVNAGGEIISRWIMPYKKSARISLENISDVPVDIELTTFTDHYDWKPSSLYFHTSWRQNRREPIFKFDAPDAAELNFITIFGKGIYMGNSLSVFNHMHTWYGEGDQKIWVDGDKFPSEYGTGTEDYYNTSWAPVVLYQTPFANAPRADHEDSFGYNTFTRTRNLDRIPFHDFFKMDMEMLGWQQGEADFAVTTYWYGAMGATNNIKDMKAEAKASLPK</sequence>
<dbReference type="InterPro" id="IPR021345">
    <property type="entry name" value="DUF2961"/>
</dbReference>
<feature type="signal peptide" evidence="1">
    <location>
        <begin position="1"/>
        <end position="22"/>
    </location>
</feature>
<feature type="chain" id="PRO_5016927786" evidence="1">
    <location>
        <begin position="23"/>
        <end position="532"/>
    </location>
</feature>
<protein>
    <submittedName>
        <fullName evidence="2">DUF2961 domain-containing protein</fullName>
    </submittedName>
</protein>
<evidence type="ECO:0000313" key="2">
    <source>
        <dbReference type="EMBL" id="RDC54199.1"/>
    </source>
</evidence>
<gene>
    <name evidence="2" type="ORF">DU508_22990</name>
</gene>
<organism evidence="2 3">
    <name type="scientific">Pedobacter chinensis</name>
    <dbReference type="NCBI Taxonomy" id="2282421"/>
    <lineage>
        <taxon>Bacteria</taxon>
        <taxon>Pseudomonadati</taxon>
        <taxon>Bacteroidota</taxon>
        <taxon>Sphingobacteriia</taxon>
        <taxon>Sphingobacteriales</taxon>
        <taxon>Sphingobacteriaceae</taxon>
        <taxon>Pedobacter</taxon>
    </lineage>
</organism>
<keyword evidence="1" id="KW-0732">Signal</keyword>
<accession>A0A369PU02</accession>
<proteinExistence type="predicted"/>
<comment type="caution">
    <text evidence="2">The sequence shown here is derived from an EMBL/GenBank/DDBJ whole genome shotgun (WGS) entry which is preliminary data.</text>
</comment>
<dbReference type="Proteomes" id="UP000253961">
    <property type="component" value="Unassembled WGS sequence"/>
</dbReference>
<dbReference type="Gene3D" id="2.60.120.1390">
    <property type="match status" value="2"/>
</dbReference>
<evidence type="ECO:0000256" key="1">
    <source>
        <dbReference type="SAM" id="SignalP"/>
    </source>
</evidence>
<dbReference type="Pfam" id="PF11175">
    <property type="entry name" value="DUF2961"/>
    <property type="match status" value="2"/>
</dbReference>
<evidence type="ECO:0000313" key="3">
    <source>
        <dbReference type="Proteomes" id="UP000253961"/>
    </source>
</evidence>